<keyword evidence="2" id="KW-1185">Reference proteome</keyword>
<comment type="caution">
    <text evidence="1">The sequence shown here is derived from an EMBL/GenBank/DDBJ whole genome shotgun (WGS) entry which is preliminary data.</text>
</comment>
<organism evidence="1 2">
    <name type="scientific">Dialister invisus DSM 15470</name>
    <dbReference type="NCBI Taxonomy" id="592028"/>
    <lineage>
        <taxon>Bacteria</taxon>
        <taxon>Bacillati</taxon>
        <taxon>Bacillota</taxon>
        <taxon>Negativicutes</taxon>
        <taxon>Veillonellales</taxon>
        <taxon>Veillonellaceae</taxon>
        <taxon>Dialister</taxon>
    </lineage>
</organism>
<dbReference type="AlphaFoldDB" id="C9LQI4"/>
<accession>C9LQI4</accession>
<proteinExistence type="predicted"/>
<dbReference type="STRING" id="592028.GCWU000321_01816"/>
<sequence length="53" mass="6402">MIKIPACSALRACLVWQGRELHFIMLCGMWITPRFVWRLKIKNDYFFKDIPML</sequence>
<evidence type="ECO:0000313" key="1">
    <source>
        <dbReference type="EMBL" id="EEW97820.1"/>
    </source>
</evidence>
<protein>
    <submittedName>
        <fullName evidence="1">Uncharacterized protein</fullName>
    </submittedName>
</protein>
<evidence type="ECO:0000313" key="2">
    <source>
        <dbReference type="Proteomes" id="UP000004736"/>
    </source>
</evidence>
<reference evidence="1" key="1">
    <citation type="submission" date="2009-09" db="EMBL/GenBank/DDBJ databases">
        <authorList>
            <person name="Weinstock G."/>
            <person name="Sodergren E."/>
            <person name="Clifton S."/>
            <person name="Fulton L."/>
            <person name="Fulton B."/>
            <person name="Courtney L."/>
            <person name="Fronick C."/>
            <person name="Harrison M."/>
            <person name="Strong C."/>
            <person name="Farmer C."/>
            <person name="Delahaunty K."/>
            <person name="Markovic C."/>
            <person name="Hall O."/>
            <person name="Minx P."/>
            <person name="Tomlinson C."/>
            <person name="Mitreva M."/>
            <person name="Nelson J."/>
            <person name="Hou S."/>
            <person name="Wollam A."/>
            <person name="Pepin K.H."/>
            <person name="Johnson M."/>
            <person name="Bhonagiri V."/>
            <person name="Nash W.E."/>
            <person name="Warren W."/>
            <person name="Chinwalla A."/>
            <person name="Mardis E.R."/>
            <person name="Wilson R.K."/>
        </authorList>
    </citation>
    <scope>NUCLEOTIDE SEQUENCE [LARGE SCALE GENOMIC DNA]</scope>
    <source>
        <strain evidence="1">DSM 15470</strain>
    </source>
</reference>
<dbReference type="HOGENOM" id="CLU_3060967_0_0_9"/>
<gene>
    <name evidence="1" type="ORF">GCWU000321_01816</name>
</gene>
<name>C9LQI4_9FIRM</name>
<dbReference type="EMBL" id="ACIM02000001">
    <property type="protein sequence ID" value="EEW97820.1"/>
    <property type="molecule type" value="Genomic_DNA"/>
</dbReference>
<dbReference type="Proteomes" id="UP000004736">
    <property type="component" value="Unassembled WGS sequence"/>
</dbReference>